<protein>
    <submittedName>
        <fullName evidence="1">Uncharacterized protein</fullName>
    </submittedName>
</protein>
<dbReference type="RefSeq" id="XP_031940390.1">
    <property type="nucleotide sequence ID" value="XM_032082251.1"/>
</dbReference>
<proteinExistence type="predicted"/>
<reference evidence="1 2" key="1">
    <citation type="submission" date="2019-04" db="EMBL/GenBank/DDBJ databases">
        <authorList>
            <consortium name="DOE Joint Genome Institute"/>
            <person name="Mondo S."/>
            <person name="Kjaerbolling I."/>
            <person name="Vesth T."/>
            <person name="Frisvad J.C."/>
            <person name="Nybo J.L."/>
            <person name="Theobald S."/>
            <person name="Kildgaard S."/>
            <person name="Isbrandt T."/>
            <person name="Kuo A."/>
            <person name="Sato A."/>
            <person name="Lyhne E.K."/>
            <person name="Kogle M.E."/>
            <person name="Wiebenga A."/>
            <person name="Kun R.S."/>
            <person name="Lubbers R.J."/>
            <person name="Makela M.R."/>
            <person name="Barry K."/>
            <person name="Chovatia M."/>
            <person name="Clum A."/>
            <person name="Daum C."/>
            <person name="Haridas S."/>
            <person name="He G."/>
            <person name="LaButti K."/>
            <person name="Lipzen A."/>
            <person name="Riley R."/>
            <person name="Salamov A."/>
            <person name="Simmons B.A."/>
            <person name="Magnuson J.K."/>
            <person name="Henrissat B."/>
            <person name="Mortensen U.H."/>
            <person name="Larsen T.O."/>
            <person name="Devries R.P."/>
            <person name="Grigoriev I.V."/>
            <person name="Machida M."/>
            <person name="Baker S.E."/>
            <person name="Andersen M.R."/>
            <person name="Cantor M.N."/>
            <person name="Hua S.X."/>
        </authorList>
    </citation>
    <scope>NUCLEOTIDE SEQUENCE [LARGE SCALE GENOMIC DNA]</scope>
    <source>
        <strain evidence="1 2">CBS 119388</strain>
    </source>
</reference>
<dbReference type="EMBL" id="ML736780">
    <property type="protein sequence ID" value="KAE8403071.1"/>
    <property type="molecule type" value="Genomic_DNA"/>
</dbReference>
<sequence length="88" mass="10076">MGPIEVSMCVTVQYSMYVCMYAWMYDLNSIKRGNMSGCGLLPNAGNVTQIRQPTCSRIEFERHCRDYCCNLWAPNKPSRFGLSLPPSW</sequence>
<dbReference type="Proteomes" id="UP000325579">
    <property type="component" value="Unassembled WGS sequence"/>
</dbReference>
<evidence type="ECO:0000313" key="2">
    <source>
        <dbReference type="Proteomes" id="UP000325579"/>
    </source>
</evidence>
<evidence type="ECO:0000313" key="1">
    <source>
        <dbReference type="EMBL" id="KAE8403071.1"/>
    </source>
</evidence>
<dbReference type="AlphaFoldDB" id="A0A5N7D9L0"/>
<organism evidence="1 2">
    <name type="scientific">Aspergillus pseudonomiae</name>
    <dbReference type="NCBI Taxonomy" id="1506151"/>
    <lineage>
        <taxon>Eukaryota</taxon>
        <taxon>Fungi</taxon>
        <taxon>Dikarya</taxon>
        <taxon>Ascomycota</taxon>
        <taxon>Pezizomycotina</taxon>
        <taxon>Eurotiomycetes</taxon>
        <taxon>Eurotiomycetidae</taxon>
        <taxon>Eurotiales</taxon>
        <taxon>Aspergillaceae</taxon>
        <taxon>Aspergillus</taxon>
        <taxon>Aspergillus subgen. Circumdati</taxon>
    </lineage>
</organism>
<accession>A0A5N7D9L0</accession>
<keyword evidence="2" id="KW-1185">Reference proteome</keyword>
<dbReference type="GeneID" id="43666942"/>
<name>A0A5N7D9L0_9EURO</name>
<gene>
    <name evidence="1" type="ORF">BDV37DRAFT_251054</name>
</gene>